<sequence>MLVTTQKTTLLVLLLTGTLCFSGCGSSNSPEQRRVSSNPFAPANNKSTSSSSTRSVQQSPPRSTSSNALTSDERNGTQVTSSKSETKTMQPGTQSPASGTGSSQVDLITETSKYTLDAQNPGVAVIVRGISDNMPEAMPLIIQTLAPVVGNQQLGSAKPIQLEQHLIDKQLVLIMRPAPADLFAFAQKLKCGAIKEIDIQKRIITVDTELPQLKVLAQNVQSGNAGMNSDFKVSANSESLKNMQATGNVPTIGSAPEKTVIPKSDVGTDRDLKPRPGEETIDWALRVIAGTSSFAHDTACKKLAKMDPDPQDLQRVSSILAATLPLAKEGFRMPEHVNAMAVWYTDGATREFAELLEKEKDFLVREKIIKLLPNIHSQTMAEVLVGRLSDREDRRDARRALQIMGEIAEKPVLQLLNDPDSSLRIEACNILQSIGTAEAIAALQERAETEENDVVKEQLLRTQAKIEKKLAGK</sequence>
<dbReference type="SUPFAM" id="SSF48371">
    <property type="entry name" value="ARM repeat"/>
    <property type="match status" value="1"/>
</dbReference>
<feature type="signal peptide" evidence="2">
    <location>
        <begin position="1"/>
        <end position="22"/>
    </location>
</feature>
<proteinExistence type="predicted"/>
<dbReference type="InterPro" id="IPR016024">
    <property type="entry name" value="ARM-type_fold"/>
</dbReference>
<feature type="compositionally biased region" description="Low complexity" evidence="1">
    <location>
        <begin position="47"/>
        <end position="63"/>
    </location>
</feature>
<keyword evidence="4" id="KW-1185">Reference proteome</keyword>
<accession>A0A6I6ACG7</accession>
<feature type="region of interest" description="Disordered" evidence="1">
    <location>
        <begin position="246"/>
        <end position="275"/>
    </location>
</feature>
<dbReference type="AlphaFoldDB" id="A0A6I6ACG7"/>
<protein>
    <submittedName>
        <fullName evidence="3">HEAT repeat domain-containing protein</fullName>
    </submittedName>
</protein>
<evidence type="ECO:0000256" key="1">
    <source>
        <dbReference type="SAM" id="MobiDB-lite"/>
    </source>
</evidence>
<feature type="region of interest" description="Disordered" evidence="1">
    <location>
        <begin position="25"/>
        <end position="104"/>
    </location>
</feature>
<dbReference type="EMBL" id="CP043930">
    <property type="protein sequence ID" value="QGQ24083.1"/>
    <property type="molecule type" value="Genomic_DNA"/>
</dbReference>
<evidence type="ECO:0000256" key="2">
    <source>
        <dbReference type="SAM" id="SignalP"/>
    </source>
</evidence>
<dbReference type="InterPro" id="IPR011989">
    <property type="entry name" value="ARM-like"/>
</dbReference>
<gene>
    <name evidence="3" type="ORF">F1728_15915</name>
</gene>
<evidence type="ECO:0000313" key="4">
    <source>
        <dbReference type="Proteomes" id="UP000427281"/>
    </source>
</evidence>
<dbReference type="KEGG" id="gim:F1728_15915"/>
<reference evidence="3 4" key="1">
    <citation type="submission" date="2019-09" db="EMBL/GenBank/DDBJ databases">
        <title>Gimesia benthica sp. nov., a novel bacterium isolated from deep-sea water of the Northwest Indian Ocean.</title>
        <authorList>
            <person name="Dai X."/>
        </authorList>
    </citation>
    <scope>NUCLEOTIDE SEQUENCE [LARGE SCALE GENOMIC DNA]</scope>
    <source>
        <strain evidence="3 4">E7</strain>
    </source>
</reference>
<feature type="chain" id="PRO_5026123409" evidence="2">
    <location>
        <begin position="23"/>
        <end position="473"/>
    </location>
</feature>
<dbReference type="Pfam" id="PF13646">
    <property type="entry name" value="HEAT_2"/>
    <property type="match status" value="1"/>
</dbReference>
<feature type="compositionally biased region" description="Polar residues" evidence="1">
    <location>
        <begin position="25"/>
        <end position="39"/>
    </location>
</feature>
<name>A0A6I6ACG7_9PLAN</name>
<organism evidence="3 4">
    <name type="scientific">Gimesia benthica</name>
    <dbReference type="NCBI Taxonomy" id="2608982"/>
    <lineage>
        <taxon>Bacteria</taxon>
        <taxon>Pseudomonadati</taxon>
        <taxon>Planctomycetota</taxon>
        <taxon>Planctomycetia</taxon>
        <taxon>Planctomycetales</taxon>
        <taxon>Planctomycetaceae</taxon>
        <taxon>Gimesia</taxon>
    </lineage>
</organism>
<dbReference type="Proteomes" id="UP000427281">
    <property type="component" value="Chromosome"/>
</dbReference>
<keyword evidence="2" id="KW-0732">Signal</keyword>
<evidence type="ECO:0000313" key="3">
    <source>
        <dbReference type="EMBL" id="QGQ24083.1"/>
    </source>
</evidence>
<feature type="compositionally biased region" description="Polar residues" evidence="1">
    <location>
        <begin position="64"/>
        <end position="104"/>
    </location>
</feature>
<dbReference type="Gene3D" id="1.25.10.10">
    <property type="entry name" value="Leucine-rich Repeat Variant"/>
    <property type="match status" value="1"/>
</dbReference>
<feature type="compositionally biased region" description="Basic and acidic residues" evidence="1">
    <location>
        <begin position="266"/>
        <end position="275"/>
    </location>
</feature>